<feature type="domain" description="PGF-CTERM archaeal protein-sorting signal" evidence="4">
    <location>
        <begin position="37"/>
        <end position="59"/>
    </location>
</feature>
<keyword evidence="1" id="KW-0732">Signal</keyword>
<dbReference type="AlphaFoldDB" id="M0PME9"/>
<keyword evidence="3" id="KW-0812">Transmembrane</keyword>
<evidence type="ECO:0000256" key="1">
    <source>
        <dbReference type="ARBA" id="ARBA00022729"/>
    </source>
</evidence>
<feature type="transmembrane region" description="Helical" evidence="3">
    <location>
        <begin position="39"/>
        <end position="57"/>
    </location>
</feature>
<reference evidence="5 6" key="1">
    <citation type="journal article" date="2014" name="PLoS Genet.">
        <title>Phylogenetically driven sequencing of extremely halophilic archaea reveals strategies for static and dynamic osmo-response.</title>
        <authorList>
            <person name="Becker E.A."/>
            <person name="Seitzer P.M."/>
            <person name="Tritt A."/>
            <person name="Larsen D."/>
            <person name="Krusor M."/>
            <person name="Yao A.I."/>
            <person name="Wu D."/>
            <person name="Madern D."/>
            <person name="Eisen J.A."/>
            <person name="Darling A.E."/>
            <person name="Facciotti M.T."/>
        </authorList>
    </citation>
    <scope>NUCLEOTIDE SEQUENCE [LARGE SCALE GENOMIC DNA]</scope>
    <source>
        <strain evidence="5 6">JCM 13916</strain>
    </source>
</reference>
<sequence length="107" mass="12026">MTDTTPPRHLMEREQLRAESTLVVTVNSSGEFYDDGTPGFGALVALVALITAALLAIRRNDDRRCDGRDSQSLNHRPSRADPHAVFRYRARFDQRRRSRSSNSGVVL</sequence>
<dbReference type="NCBIfam" id="TIGR04126">
    <property type="entry name" value="PGF_CTERM"/>
    <property type="match status" value="1"/>
</dbReference>
<evidence type="ECO:0000256" key="3">
    <source>
        <dbReference type="SAM" id="Phobius"/>
    </source>
</evidence>
<dbReference type="STRING" id="1230455.C462_07795"/>
<accession>M0PME9</accession>
<evidence type="ECO:0000259" key="4">
    <source>
        <dbReference type="Pfam" id="PF18204"/>
    </source>
</evidence>
<feature type="region of interest" description="Disordered" evidence="2">
    <location>
        <begin position="63"/>
        <end position="86"/>
    </location>
</feature>
<evidence type="ECO:0000256" key="2">
    <source>
        <dbReference type="SAM" id="MobiDB-lite"/>
    </source>
</evidence>
<dbReference type="PATRIC" id="fig|1230455.3.peg.1503"/>
<protein>
    <recommendedName>
        <fullName evidence="4">PGF-CTERM archaeal protein-sorting signal domain-containing protein</fullName>
    </recommendedName>
</protein>
<gene>
    <name evidence="5" type="ORF">C462_07795</name>
</gene>
<dbReference type="InterPro" id="IPR026371">
    <property type="entry name" value="PGF_CTERM"/>
</dbReference>
<keyword evidence="3" id="KW-1133">Transmembrane helix</keyword>
<dbReference type="Pfam" id="PF18204">
    <property type="entry name" value="PGF-CTERM"/>
    <property type="match status" value="1"/>
</dbReference>
<organism evidence="5 6">
    <name type="scientific">Halorubrum distributum JCM 13916</name>
    <dbReference type="NCBI Taxonomy" id="1230455"/>
    <lineage>
        <taxon>Archaea</taxon>
        <taxon>Methanobacteriati</taxon>
        <taxon>Methanobacteriota</taxon>
        <taxon>Stenosarchaea group</taxon>
        <taxon>Halobacteria</taxon>
        <taxon>Halobacteriales</taxon>
        <taxon>Haloferacaceae</taxon>
        <taxon>Halorubrum</taxon>
        <taxon>Halorubrum distributum group</taxon>
    </lineage>
</organism>
<comment type="caution">
    <text evidence="5">The sequence shown here is derived from an EMBL/GenBank/DDBJ whole genome shotgun (WGS) entry which is preliminary data.</text>
</comment>
<name>M0PME9_9EURY</name>
<dbReference type="EMBL" id="AOJJ01000056">
    <property type="protein sequence ID" value="EMA71251.1"/>
    <property type="molecule type" value="Genomic_DNA"/>
</dbReference>
<dbReference type="GO" id="GO:0030115">
    <property type="term" value="C:S-layer"/>
    <property type="evidence" value="ECO:0007669"/>
    <property type="project" value="UniProtKB-SubCell"/>
</dbReference>
<dbReference type="GO" id="GO:0005886">
    <property type="term" value="C:plasma membrane"/>
    <property type="evidence" value="ECO:0007669"/>
    <property type="project" value="UniProtKB-SubCell"/>
</dbReference>
<evidence type="ECO:0000313" key="6">
    <source>
        <dbReference type="Proteomes" id="UP000011528"/>
    </source>
</evidence>
<keyword evidence="3" id="KW-0472">Membrane</keyword>
<dbReference type="Proteomes" id="UP000011528">
    <property type="component" value="Unassembled WGS sequence"/>
</dbReference>
<evidence type="ECO:0000313" key="5">
    <source>
        <dbReference type="EMBL" id="EMA71251.1"/>
    </source>
</evidence>
<dbReference type="RefSeq" id="WP_007994925.1">
    <property type="nucleotide sequence ID" value="NZ_AOJJ01000056.1"/>
</dbReference>
<proteinExistence type="predicted"/>